<evidence type="ECO:0000256" key="1">
    <source>
        <dbReference type="SAM" id="Phobius"/>
    </source>
</evidence>
<keyword evidence="3" id="KW-1185">Reference proteome</keyword>
<dbReference type="Proteomes" id="UP001229346">
    <property type="component" value="Unassembled WGS sequence"/>
</dbReference>
<evidence type="ECO:0000313" key="3">
    <source>
        <dbReference type="Proteomes" id="UP001229346"/>
    </source>
</evidence>
<feature type="transmembrane region" description="Helical" evidence="1">
    <location>
        <begin position="63"/>
        <end position="86"/>
    </location>
</feature>
<accession>A0ABT9U883</accession>
<keyword evidence="1" id="KW-0472">Membrane</keyword>
<sequence length="157" mass="18307">MVVVIFILFAWFCTQVLLNLRRKLPLVVNVLLFMAIEVLLTNKLTISGFSLKLFEMNQSIPHFIALILHNDFTVTFVLLAFANLFLTSPKTSVRISIAIYAFLIQLLLGSALRWNHILIYKDWSFFKESLMILLVMAYTLFWGKIFQRMASKEGWIR</sequence>
<feature type="transmembrane region" description="Helical" evidence="1">
    <location>
        <begin position="28"/>
        <end position="51"/>
    </location>
</feature>
<reference evidence="2 3" key="1">
    <citation type="submission" date="2023-07" db="EMBL/GenBank/DDBJ databases">
        <title>Sorghum-associated microbial communities from plants grown in Nebraska, USA.</title>
        <authorList>
            <person name="Schachtman D."/>
        </authorList>
    </citation>
    <scope>NUCLEOTIDE SEQUENCE [LARGE SCALE GENOMIC DNA]</scope>
    <source>
        <strain evidence="2 3">CC482</strain>
    </source>
</reference>
<gene>
    <name evidence="2" type="ORF">J2T15_005332</name>
</gene>
<proteinExistence type="predicted"/>
<feature type="transmembrane region" description="Helical" evidence="1">
    <location>
        <begin position="92"/>
        <end position="112"/>
    </location>
</feature>
<organism evidence="2 3">
    <name type="scientific">Paenibacillus harenae</name>
    <dbReference type="NCBI Taxonomy" id="306543"/>
    <lineage>
        <taxon>Bacteria</taxon>
        <taxon>Bacillati</taxon>
        <taxon>Bacillota</taxon>
        <taxon>Bacilli</taxon>
        <taxon>Bacillales</taxon>
        <taxon>Paenibacillaceae</taxon>
        <taxon>Paenibacillus</taxon>
    </lineage>
</organism>
<dbReference type="EMBL" id="JAUSSU010000013">
    <property type="protein sequence ID" value="MDQ0115864.1"/>
    <property type="molecule type" value="Genomic_DNA"/>
</dbReference>
<evidence type="ECO:0000313" key="2">
    <source>
        <dbReference type="EMBL" id="MDQ0115864.1"/>
    </source>
</evidence>
<keyword evidence="1" id="KW-0812">Transmembrane</keyword>
<keyword evidence="1" id="KW-1133">Transmembrane helix</keyword>
<protein>
    <submittedName>
        <fullName evidence="2">Uncharacterized protein</fullName>
    </submittedName>
</protein>
<feature type="transmembrane region" description="Helical" evidence="1">
    <location>
        <begin position="124"/>
        <end position="143"/>
    </location>
</feature>
<name>A0ABT9U883_PAEHA</name>
<comment type="caution">
    <text evidence="2">The sequence shown here is derived from an EMBL/GenBank/DDBJ whole genome shotgun (WGS) entry which is preliminary data.</text>
</comment>